<feature type="domain" description="Beta-lactamase-related" evidence="1">
    <location>
        <begin position="75"/>
        <end position="340"/>
    </location>
</feature>
<organism evidence="2 3">
    <name type="scientific">Portibacter lacus</name>
    <dbReference type="NCBI Taxonomy" id="1099794"/>
    <lineage>
        <taxon>Bacteria</taxon>
        <taxon>Pseudomonadati</taxon>
        <taxon>Bacteroidota</taxon>
        <taxon>Saprospiria</taxon>
        <taxon>Saprospirales</taxon>
        <taxon>Haliscomenobacteraceae</taxon>
        <taxon>Portibacter</taxon>
    </lineage>
</organism>
<dbReference type="PANTHER" id="PTHR43283:SF7">
    <property type="entry name" value="BETA-LACTAMASE-RELATED DOMAIN-CONTAINING PROTEIN"/>
    <property type="match status" value="1"/>
</dbReference>
<evidence type="ECO:0000259" key="1">
    <source>
        <dbReference type="Pfam" id="PF00144"/>
    </source>
</evidence>
<name>A0AA37SJA2_9BACT</name>
<dbReference type="AlphaFoldDB" id="A0AA37SJA2"/>
<keyword evidence="2" id="KW-0378">Hydrolase</keyword>
<dbReference type="Pfam" id="PF00144">
    <property type="entry name" value="Beta-lactamase"/>
    <property type="match status" value="1"/>
</dbReference>
<dbReference type="RefSeq" id="WP_235294634.1">
    <property type="nucleotide sequence ID" value="NZ_BSOH01000001.1"/>
</dbReference>
<dbReference type="Gene3D" id="3.40.710.10">
    <property type="entry name" value="DD-peptidase/beta-lactamase superfamily"/>
    <property type="match status" value="1"/>
</dbReference>
<proteinExistence type="predicted"/>
<evidence type="ECO:0000313" key="2">
    <source>
        <dbReference type="EMBL" id="GLR15788.1"/>
    </source>
</evidence>
<dbReference type="InterPro" id="IPR001466">
    <property type="entry name" value="Beta-lactam-related"/>
</dbReference>
<protein>
    <submittedName>
        <fullName evidence="2">Serine hydrolase</fullName>
    </submittedName>
</protein>
<comment type="caution">
    <text evidence="2">The sequence shown here is derived from an EMBL/GenBank/DDBJ whole genome shotgun (WGS) entry which is preliminary data.</text>
</comment>
<reference evidence="2" key="1">
    <citation type="journal article" date="2014" name="Int. J. Syst. Evol. Microbiol.">
        <title>Complete genome sequence of Corynebacterium casei LMG S-19264T (=DSM 44701T), isolated from a smear-ripened cheese.</title>
        <authorList>
            <consortium name="US DOE Joint Genome Institute (JGI-PGF)"/>
            <person name="Walter F."/>
            <person name="Albersmeier A."/>
            <person name="Kalinowski J."/>
            <person name="Ruckert C."/>
        </authorList>
    </citation>
    <scope>NUCLEOTIDE SEQUENCE</scope>
    <source>
        <strain evidence="2">NBRC 108769</strain>
    </source>
</reference>
<dbReference type="GO" id="GO:0016787">
    <property type="term" value="F:hydrolase activity"/>
    <property type="evidence" value="ECO:0007669"/>
    <property type="project" value="UniProtKB-KW"/>
</dbReference>
<evidence type="ECO:0000313" key="3">
    <source>
        <dbReference type="Proteomes" id="UP001156666"/>
    </source>
</evidence>
<keyword evidence="3" id="KW-1185">Reference proteome</keyword>
<dbReference type="SUPFAM" id="SSF56601">
    <property type="entry name" value="beta-lactamase/transpeptidase-like"/>
    <property type="match status" value="1"/>
</dbReference>
<dbReference type="InterPro" id="IPR012338">
    <property type="entry name" value="Beta-lactam/transpept-like"/>
</dbReference>
<gene>
    <name evidence="2" type="ORF">GCM10007940_04030</name>
</gene>
<sequence>MRIFIINLLLLFIFVQCDKTTDPIIEEEEENDTELYFPPNNSDEWDTYSIAELDWNEEATADLYDFLESNGTRGFLILKDGKIVIEKYWNKGILNQEFTQSSNWYWASAGKTLTSFLIGQAQEDGYLDITKSSSEYLGSGWSTLTEEQEKAITVRHHLTMTTGLDTEGDIFCTDKECLNYMVPPGERWYYHNAPYTILDQVIENATNQSFDDYFESKLRDPIGMDGFWFDQDYNHVYSSTPRSMARFGLLMLNKGIWKDQVILDDMEYIEASVSTSQELNPAYGYLWWLNGKDQLVLPSIPLTLNMPLSQTAPDDMYAAMGKNSQLINIVPSENLIVIRMGSDPDNSLVPTTFQDDMWTKINKLIFK</sequence>
<dbReference type="EMBL" id="BSOH01000001">
    <property type="protein sequence ID" value="GLR15788.1"/>
    <property type="molecule type" value="Genomic_DNA"/>
</dbReference>
<dbReference type="PANTHER" id="PTHR43283">
    <property type="entry name" value="BETA-LACTAMASE-RELATED"/>
    <property type="match status" value="1"/>
</dbReference>
<reference evidence="2" key="2">
    <citation type="submission" date="2023-01" db="EMBL/GenBank/DDBJ databases">
        <title>Draft genome sequence of Portibacter lacus strain NBRC 108769.</title>
        <authorList>
            <person name="Sun Q."/>
            <person name="Mori K."/>
        </authorList>
    </citation>
    <scope>NUCLEOTIDE SEQUENCE</scope>
    <source>
        <strain evidence="2">NBRC 108769</strain>
    </source>
</reference>
<dbReference type="Proteomes" id="UP001156666">
    <property type="component" value="Unassembled WGS sequence"/>
</dbReference>
<dbReference type="InterPro" id="IPR050789">
    <property type="entry name" value="Diverse_Enzym_Activities"/>
</dbReference>
<accession>A0AA37SJA2</accession>